<dbReference type="Proteomes" id="UP001155027">
    <property type="component" value="Unassembled WGS sequence"/>
</dbReference>
<dbReference type="GO" id="GO:0007154">
    <property type="term" value="P:cell communication"/>
    <property type="evidence" value="ECO:0007669"/>
    <property type="project" value="InterPro"/>
</dbReference>
<feature type="signal peptide" evidence="5">
    <location>
        <begin position="1"/>
        <end position="23"/>
    </location>
</feature>
<dbReference type="RefSeq" id="WP_259080774.1">
    <property type="nucleotide sequence ID" value="NZ_JANUAU010000009.1"/>
</dbReference>
<dbReference type="AlphaFoldDB" id="A0A9X2Q1F9"/>
<gene>
    <name evidence="7" type="ORF">GGP71_002655</name>
</gene>
<proteinExistence type="predicted"/>
<keyword evidence="2" id="KW-0677">Repeat</keyword>
<keyword evidence="1 5" id="KW-0732">Signal</keyword>
<reference evidence="7" key="1">
    <citation type="submission" date="2022-08" db="EMBL/GenBank/DDBJ databases">
        <title>Genomic Encyclopedia of Type Strains, Phase V (KMG-V): Genome sequencing to study the core and pangenomes of soil and plant-associated prokaryotes.</title>
        <authorList>
            <person name="Whitman W."/>
        </authorList>
    </citation>
    <scope>NUCLEOTIDE SEQUENCE</scope>
    <source>
        <strain evidence="7">0</strain>
    </source>
</reference>
<evidence type="ECO:0000256" key="3">
    <source>
        <dbReference type="ARBA" id="ARBA00022837"/>
    </source>
</evidence>
<comment type="caution">
    <text evidence="7">The sequence shown here is derived from an EMBL/GenBank/DDBJ whole genome shotgun (WGS) entry which is preliminary data.</text>
</comment>
<evidence type="ECO:0000313" key="8">
    <source>
        <dbReference type="Proteomes" id="UP001155027"/>
    </source>
</evidence>
<dbReference type="GO" id="GO:0030001">
    <property type="term" value="P:metal ion transport"/>
    <property type="evidence" value="ECO:0007669"/>
    <property type="project" value="TreeGrafter"/>
</dbReference>
<sequence>MPQIAHRLLLPACALALLVFIGACDSSNMSTETGVRFSESSYQVSESSDGLDIEVRLERAASETVTVPLTIGGSAIAGVDYQEPESSEVIIEEGENTGSFTVTPIDNASLDSQERRINLSIDTEELDGYAGGETTSAKVRILDDEMAGSYSVSFEEESYTTNEYNENTVDVAVSVSQAPPQNLVLGIETGGSVSQENYKLLSDSVRIAMGDTRDTLRVAINDTRSYGESESLTLRLLEPENEATTISGITETEIEIVNPVADVATFAPDERFALLYTYNTFRDVAVPETGRLNMEDSAPVKFDESFAFPIYPHRDDASVDPNIFGFGSPLWSQDDPKNTNILNMVAFYSGGGPNTVEANVSSGSAGLYYPRFFRLTPDAPGSKTGTVTLVQDEVRVFQKDGGSFVVGISGGGTYDEEERTINVTITFDETAVNNGTVTRRFELSKRRPSN</sequence>
<evidence type="ECO:0000256" key="2">
    <source>
        <dbReference type="ARBA" id="ARBA00022737"/>
    </source>
</evidence>
<dbReference type="PANTHER" id="PTHR11878:SF65">
    <property type="entry name" value="NA_CA-EXCHANGE PROTEIN, ISOFORM G"/>
    <property type="match status" value="1"/>
</dbReference>
<dbReference type="InterPro" id="IPR003644">
    <property type="entry name" value="Calx_beta"/>
</dbReference>
<feature type="domain" description="Calx-beta" evidence="6">
    <location>
        <begin position="33"/>
        <end position="144"/>
    </location>
</feature>
<keyword evidence="4" id="KW-0406">Ion transport</keyword>
<evidence type="ECO:0000256" key="5">
    <source>
        <dbReference type="SAM" id="SignalP"/>
    </source>
</evidence>
<feature type="domain" description="Calx-beta" evidence="6">
    <location>
        <begin position="151"/>
        <end position="248"/>
    </location>
</feature>
<dbReference type="GO" id="GO:0016020">
    <property type="term" value="C:membrane"/>
    <property type="evidence" value="ECO:0007669"/>
    <property type="project" value="InterPro"/>
</dbReference>
<evidence type="ECO:0000313" key="7">
    <source>
        <dbReference type="EMBL" id="MCS3678714.1"/>
    </source>
</evidence>
<evidence type="ECO:0000259" key="6">
    <source>
        <dbReference type="Pfam" id="PF03160"/>
    </source>
</evidence>
<feature type="chain" id="PRO_5040753228" description="Calx-beta domain-containing protein" evidence="5">
    <location>
        <begin position="24"/>
        <end position="450"/>
    </location>
</feature>
<organism evidence="7 8">
    <name type="scientific">Salinibacter ruber</name>
    <dbReference type="NCBI Taxonomy" id="146919"/>
    <lineage>
        <taxon>Bacteria</taxon>
        <taxon>Pseudomonadati</taxon>
        <taxon>Rhodothermota</taxon>
        <taxon>Rhodothermia</taxon>
        <taxon>Rhodothermales</taxon>
        <taxon>Salinibacteraceae</taxon>
        <taxon>Salinibacter</taxon>
    </lineage>
</organism>
<keyword evidence="4" id="KW-0813">Transport</keyword>
<dbReference type="InterPro" id="IPR038081">
    <property type="entry name" value="CalX-like_sf"/>
</dbReference>
<dbReference type="Gene3D" id="2.60.40.2030">
    <property type="match status" value="2"/>
</dbReference>
<evidence type="ECO:0000256" key="1">
    <source>
        <dbReference type="ARBA" id="ARBA00022729"/>
    </source>
</evidence>
<dbReference type="Pfam" id="PF03160">
    <property type="entry name" value="Calx-beta"/>
    <property type="match status" value="2"/>
</dbReference>
<accession>A0A9X2Q1F9</accession>
<dbReference type="EMBL" id="JANUAU010000009">
    <property type="protein sequence ID" value="MCS3678714.1"/>
    <property type="molecule type" value="Genomic_DNA"/>
</dbReference>
<dbReference type="PROSITE" id="PS51257">
    <property type="entry name" value="PROKAR_LIPOPROTEIN"/>
    <property type="match status" value="1"/>
</dbReference>
<name>A0A9X2Q1F9_9BACT</name>
<dbReference type="InterPro" id="IPR051171">
    <property type="entry name" value="CaCA"/>
</dbReference>
<dbReference type="SUPFAM" id="SSF141072">
    <property type="entry name" value="CalX-like"/>
    <property type="match status" value="2"/>
</dbReference>
<keyword evidence="3" id="KW-0106">Calcium</keyword>
<dbReference type="PANTHER" id="PTHR11878">
    <property type="entry name" value="SODIUM/CALCIUM EXCHANGER"/>
    <property type="match status" value="1"/>
</dbReference>
<evidence type="ECO:0000256" key="4">
    <source>
        <dbReference type="ARBA" id="ARBA00023065"/>
    </source>
</evidence>
<protein>
    <recommendedName>
        <fullName evidence="6">Calx-beta domain-containing protein</fullName>
    </recommendedName>
</protein>